<dbReference type="GO" id="GO:0016874">
    <property type="term" value="F:ligase activity"/>
    <property type="evidence" value="ECO:0007669"/>
    <property type="project" value="UniProtKB-KW"/>
</dbReference>
<dbReference type="Gene3D" id="3.30.559.30">
    <property type="entry name" value="Nonribosomal peptide synthetase, condensation domain"/>
    <property type="match status" value="1"/>
</dbReference>
<evidence type="ECO:0000256" key="9">
    <source>
        <dbReference type="SAM" id="MobiDB-lite"/>
    </source>
</evidence>
<dbReference type="InterPro" id="IPR009081">
    <property type="entry name" value="PP-bd_ACP"/>
</dbReference>
<reference evidence="11" key="1">
    <citation type="journal article" date="2012" name="PLoS Pathog.">
        <title>Diverse lifestyles and strategies of plant pathogenesis encoded in the genomes of eighteen Dothideomycetes fungi.</title>
        <authorList>
            <person name="Ohm R.A."/>
            <person name="Feau N."/>
            <person name="Henrissat B."/>
            <person name="Schoch C.L."/>
            <person name="Horwitz B.A."/>
            <person name="Barry K.W."/>
            <person name="Condon B.J."/>
            <person name="Copeland A.C."/>
            <person name="Dhillon B."/>
            <person name="Glaser F."/>
            <person name="Hesse C.N."/>
            <person name="Kosti I."/>
            <person name="LaButti K."/>
            <person name="Lindquist E.A."/>
            <person name="Lucas S."/>
            <person name="Salamov A.A."/>
            <person name="Bradshaw R.E."/>
            <person name="Ciuffetti L."/>
            <person name="Hamelin R.C."/>
            <person name="Kema G.H.J."/>
            <person name="Lawrence C."/>
            <person name="Scott J.A."/>
            <person name="Spatafora J.W."/>
            <person name="Turgeon B.G."/>
            <person name="de Wit P.J.G.M."/>
            <person name="Zhong S."/>
            <person name="Goodwin S.B."/>
            <person name="Grigoriev I.V."/>
        </authorList>
    </citation>
    <scope>NUCLEOTIDE SEQUENCE [LARGE SCALE GENOMIC DNA]</scope>
    <source>
        <strain evidence="11">ND90Pr</strain>
    </source>
</reference>
<dbReference type="PANTHER" id="PTHR45527:SF3">
    <property type="entry name" value="SIDEROPHORE SYNTHETASE (EUROFUNG)"/>
    <property type="match status" value="1"/>
</dbReference>
<keyword evidence="5" id="KW-0511">Multifunctional enzyme</keyword>
<dbReference type="STRING" id="665912.M2QSE1"/>
<dbReference type="PROSITE" id="PS50075">
    <property type="entry name" value="CARRIER"/>
    <property type="match status" value="1"/>
</dbReference>
<keyword evidence="4" id="KW-0436">Ligase</keyword>
<dbReference type="InterPro" id="IPR036736">
    <property type="entry name" value="ACP-like_sf"/>
</dbReference>
<dbReference type="SMART" id="SM00823">
    <property type="entry name" value="PKS_PP"/>
    <property type="match status" value="1"/>
</dbReference>
<evidence type="ECO:0000256" key="4">
    <source>
        <dbReference type="ARBA" id="ARBA00022598"/>
    </source>
</evidence>
<dbReference type="RefSeq" id="XP_007706190.1">
    <property type="nucleotide sequence ID" value="XM_007708000.1"/>
</dbReference>
<evidence type="ECO:0000256" key="1">
    <source>
        <dbReference type="ARBA" id="ARBA00004924"/>
    </source>
</evidence>
<proteinExistence type="inferred from homology"/>
<dbReference type="FunFam" id="3.30.559.30:FF:000003">
    <property type="entry name" value="Nonribosomal peptide synthase SidD"/>
    <property type="match status" value="1"/>
</dbReference>
<feature type="compositionally biased region" description="Polar residues" evidence="9">
    <location>
        <begin position="293"/>
        <end position="310"/>
    </location>
</feature>
<dbReference type="HOGENOM" id="CLU_000022_60_3_1"/>
<feature type="region of interest" description="Disordered" evidence="9">
    <location>
        <begin position="293"/>
        <end position="312"/>
    </location>
</feature>
<dbReference type="SUPFAM" id="SSF52777">
    <property type="entry name" value="CoA-dependent acyltransferases"/>
    <property type="match status" value="2"/>
</dbReference>
<organism evidence="11 12">
    <name type="scientific">Cochliobolus sativus (strain ND90Pr / ATCC 201652)</name>
    <name type="common">Common root rot and spot blotch fungus</name>
    <name type="synonym">Bipolaris sorokiniana</name>
    <dbReference type="NCBI Taxonomy" id="665912"/>
    <lineage>
        <taxon>Eukaryota</taxon>
        <taxon>Fungi</taxon>
        <taxon>Dikarya</taxon>
        <taxon>Ascomycota</taxon>
        <taxon>Pezizomycotina</taxon>
        <taxon>Dothideomycetes</taxon>
        <taxon>Pleosporomycetidae</taxon>
        <taxon>Pleosporales</taxon>
        <taxon>Pleosporineae</taxon>
        <taxon>Pleosporaceae</taxon>
        <taxon>Bipolaris</taxon>
    </lineage>
</organism>
<dbReference type="GeneID" id="19138574"/>
<sequence length="918" mass="101092">MDVNCALLTPSIARLLDPSTVPTLRILVIQGEQVSFADWDRWSGSVRIMNAYGPTECTICCNVYDSKQGFKSGIIGTSVASVSWVVDPENYNRLAPLGSVGELLVEGPILARSYLNDAEKTSAAFVNDPAWLLEGCRGYGGRRGRLYKTGDLVQYDSDGNLVCLGRKDSQVKVRGQRVELGEVEHYVRECLSEAKQLAVEVIVPGEGGHAMLAAFVQINNDTNNALFIDRGVKTNSMARVLFLAEVEAELAERLPRHMVPTVFFALSQFPMTTSGKTDRKQLRKIGASFTAQQLAEMRTSSQGPKRQPSTEAERMMQQLWARVLSIEPNSIGLDDSFFRLGGDSIAAMKLVSEARKTGLQLSVADIFRHPNLAALANQDTQQCSTVAEEVPAFSLLGEDVDSVQVCEDVAAVCSVDASVIEDVYPCSPLQEGLMSLTAKRAGDYIMQSVLELQADIDEDTFRAAWQQVAWSTAALRTRIVQHSELGLLQVVVAEDIQWIEVKGLEEYLKEDKAASMGLGDPLVRYALVKEHYSGRRWFVWTIHHALYDGWSLPRILHAVQQVYSGAALEKQPSFNTFIQYLNQQDQEVATSYWQTALAGCEAVLFPPLPSMVAQPAAETTVEYQCPPFLQSATDITTSTLIRAAWAIVASRYTSSDDVVFGTTVTGRNTPVVDIDTIVGPTIATVPVRVRVQDHQTVSSFLQGLQQQATEMIAHEQTGLQRIAKMGPGPQHACGFQTLFVVQPADNVPSSDDTLGEWRSRSELQDFTTYALMVQCTLAAEGVQIMASFDRRVIEQWIVEKMLAQFSFVMLQLAEASADSKVAEIDTITPADRQQLWAWNQDVPPTVERCVHDLFAEKVKAQPDAPAICAWDGEMTYSELDALSSQLAGYLVQLGVKGEEVVPLCFEKSIWTVVAMLAV</sequence>
<evidence type="ECO:0000313" key="11">
    <source>
        <dbReference type="EMBL" id="EMD58109.1"/>
    </source>
</evidence>
<dbReference type="GO" id="GO:0044550">
    <property type="term" value="P:secondary metabolite biosynthetic process"/>
    <property type="evidence" value="ECO:0007669"/>
    <property type="project" value="TreeGrafter"/>
</dbReference>
<evidence type="ECO:0000256" key="6">
    <source>
        <dbReference type="ARBA" id="ARBA00029454"/>
    </source>
</evidence>
<evidence type="ECO:0000256" key="2">
    <source>
        <dbReference type="ARBA" id="ARBA00022450"/>
    </source>
</evidence>
<dbReference type="InterPro" id="IPR045851">
    <property type="entry name" value="AMP-bd_C_sf"/>
</dbReference>
<dbReference type="Gene3D" id="1.10.1200.10">
    <property type="entry name" value="ACP-like"/>
    <property type="match status" value="1"/>
</dbReference>
<dbReference type="InterPro" id="IPR023213">
    <property type="entry name" value="CAT-like_dom_sf"/>
</dbReference>
<gene>
    <name evidence="11" type="ORF">COCSADRAFT_358670</name>
</gene>
<dbReference type="GO" id="GO:0043041">
    <property type="term" value="P:amino acid activation for nonribosomal peptide biosynthetic process"/>
    <property type="evidence" value="ECO:0007669"/>
    <property type="project" value="TreeGrafter"/>
</dbReference>
<evidence type="ECO:0000313" key="12">
    <source>
        <dbReference type="Proteomes" id="UP000016934"/>
    </source>
</evidence>
<evidence type="ECO:0000256" key="8">
    <source>
        <dbReference type="ARBA" id="ARBA00083595"/>
    </source>
</evidence>
<dbReference type="Gene3D" id="3.40.50.12780">
    <property type="entry name" value="N-terminal domain of ligase-like"/>
    <property type="match status" value="2"/>
</dbReference>
<dbReference type="CDD" id="cd19545">
    <property type="entry name" value="FUM14_C_NRPS-like"/>
    <property type="match status" value="1"/>
</dbReference>
<comment type="similarity">
    <text evidence="6">Belongs to the NRP synthetase family.</text>
</comment>
<dbReference type="OrthoDB" id="416786at2759"/>
<feature type="non-terminal residue" evidence="11">
    <location>
        <position position="918"/>
    </location>
</feature>
<keyword evidence="12" id="KW-1185">Reference proteome</keyword>
<dbReference type="InterPro" id="IPR001242">
    <property type="entry name" value="Condensation_dom"/>
</dbReference>
<dbReference type="KEGG" id="bsc:COCSADRAFT_358670"/>
<accession>M2QSE1</accession>
<dbReference type="InterPro" id="IPR006162">
    <property type="entry name" value="Ppantetheine_attach_site"/>
</dbReference>
<evidence type="ECO:0000256" key="7">
    <source>
        <dbReference type="ARBA" id="ARBA00073487"/>
    </source>
</evidence>
<dbReference type="Pfam" id="PF00550">
    <property type="entry name" value="PP-binding"/>
    <property type="match status" value="1"/>
</dbReference>
<comment type="pathway">
    <text evidence="1">Siderophore biosynthesis.</text>
</comment>
<dbReference type="Proteomes" id="UP000016934">
    <property type="component" value="Unassembled WGS sequence"/>
</dbReference>
<dbReference type="eggNOG" id="KOG1178">
    <property type="taxonomic scope" value="Eukaryota"/>
</dbReference>
<dbReference type="Gene3D" id="3.30.559.10">
    <property type="entry name" value="Chloramphenicol acetyltransferase-like domain"/>
    <property type="match status" value="1"/>
</dbReference>
<dbReference type="SUPFAM" id="SSF47336">
    <property type="entry name" value="ACP-like"/>
    <property type="match status" value="1"/>
</dbReference>
<protein>
    <recommendedName>
        <fullName evidence="7">Nonribosomal peptide synthetase 6</fullName>
    </recommendedName>
    <alternativeName>
        <fullName evidence="8">Extracellular siderophore synthetase</fullName>
    </alternativeName>
</protein>
<dbReference type="SUPFAM" id="SSF56801">
    <property type="entry name" value="Acetyl-CoA synthetase-like"/>
    <property type="match status" value="2"/>
</dbReference>
<feature type="domain" description="Carrier" evidence="10">
    <location>
        <begin position="307"/>
        <end position="383"/>
    </location>
</feature>
<dbReference type="Pfam" id="PF00668">
    <property type="entry name" value="Condensation"/>
    <property type="match status" value="1"/>
</dbReference>
<dbReference type="PANTHER" id="PTHR45527">
    <property type="entry name" value="NONRIBOSOMAL PEPTIDE SYNTHETASE"/>
    <property type="match status" value="1"/>
</dbReference>
<name>M2QSE1_COCSN</name>
<dbReference type="FunFam" id="1.10.1200.10:FF:000005">
    <property type="entry name" value="Nonribosomal peptide synthetase 1"/>
    <property type="match status" value="1"/>
</dbReference>
<dbReference type="InterPro" id="IPR000873">
    <property type="entry name" value="AMP-dep_synth/lig_dom"/>
</dbReference>
<dbReference type="GO" id="GO:0031177">
    <property type="term" value="F:phosphopantetheine binding"/>
    <property type="evidence" value="ECO:0007669"/>
    <property type="project" value="InterPro"/>
</dbReference>
<dbReference type="AlphaFoldDB" id="M2QSE1"/>
<dbReference type="GO" id="GO:0005737">
    <property type="term" value="C:cytoplasm"/>
    <property type="evidence" value="ECO:0007669"/>
    <property type="project" value="TreeGrafter"/>
</dbReference>
<keyword evidence="3" id="KW-0597">Phosphoprotein</keyword>
<dbReference type="Pfam" id="PF00501">
    <property type="entry name" value="AMP-binding"/>
    <property type="match status" value="2"/>
</dbReference>
<evidence type="ECO:0000259" key="10">
    <source>
        <dbReference type="PROSITE" id="PS50075"/>
    </source>
</evidence>
<dbReference type="OMA" id="WALHPAI"/>
<dbReference type="Gene3D" id="3.30.300.30">
    <property type="match status" value="1"/>
</dbReference>
<dbReference type="InterPro" id="IPR020806">
    <property type="entry name" value="PKS_PP-bd"/>
</dbReference>
<dbReference type="InterPro" id="IPR042099">
    <property type="entry name" value="ANL_N_sf"/>
</dbReference>
<dbReference type="PROSITE" id="PS00012">
    <property type="entry name" value="PHOSPHOPANTETHEINE"/>
    <property type="match status" value="1"/>
</dbReference>
<reference evidence="11" key="2">
    <citation type="submission" date="2012-05" db="EMBL/GenBank/DDBJ databases">
        <title>Comparative genome structure, secondary metabolite and effector coding capacity across Cochliobolus pathogens.</title>
        <authorList>
            <consortium name="US DOE Joint Genome Institute (JGI-PGF)"/>
            <person name="Condon B.J."/>
            <person name="Leng Y."/>
            <person name="Wu D."/>
            <person name="Bushley K.E."/>
            <person name="Ohm R.A."/>
            <person name="Otillar R."/>
            <person name="Martin J."/>
            <person name="Schackwitz W."/>
            <person name="Grimwood J."/>
            <person name="MohdZainudin N."/>
            <person name="Xue C."/>
            <person name="Wang R."/>
            <person name="Dhillon B."/>
            <person name="Tu Z.J."/>
            <person name="Steffenson B.J."/>
            <person name="Salamov A."/>
            <person name="Sun H."/>
            <person name="Lowry S."/>
            <person name="LaButti K."/>
            <person name="Han J."/>
            <person name="Copeland A."/>
            <person name="Lindquist E."/>
            <person name="Lucas S."/>
            <person name="Barry K."/>
            <person name="Schmutz J."/>
            <person name="Baker S."/>
            <person name="Grigoriev I.V."/>
            <person name="Zhong S."/>
            <person name="Turgeon B.G."/>
        </authorList>
    </citation>
    <scope>NUCLEOTIDE SEQUENCE</scope>
    <source>
        <strain evidence="11">ND90Pr</strain>
    </source>
</reference>
<keyword evidence="2" id="KW-0596">Phosphopantetheine</keyword>
<dbReference type="EMBL" id="KB445723">
    <property type="protein sequence ID" value="EMD58109.1"/>
    <property type="molecule type" value="Genomic_DNA"/>
</dbReference>
<evidence type="ECO:0000256" key="3">
    <source>
        <dbReference type="ARBA" id="ARBA00022553"/>
    </source>
</evidence>
<evidence type="ECO:0000256" key="5">
    <source>
        <dbReference type="ARBA" id="ARBA00023268"/>
    </source>
</evidence>
<dbReference type="FunFam" id="3.30.300.30:FF:000015">
    <property type="entry name" value="Nonribosomal peptide synthase SidD"/>
    <property type="match status" value="1"/>
</dbReference>